<dbReference type="EMBL" id="JAFHLR010000007">
    <property type="protein sequence ID" value="KAG5486807.1"/>
    <property type="molecule type" value="Genomic_DNA"/>
</dbReference>
<dbReference type="PROSITE" id="PS00108">
    <property type="entry name" value="PROTEIN_KINASE_ST"/>
    <property type="match status" value="1"/>
</dbReference>
<keyword evidence="6" id="KW-0067">ATP-binding</keyword>
<keyword evidence="3" id="KW-0808">Transferase</keyword>
<dbReference type="KEGG" id="loi:92362130"/>
<evidence type="ECO:0000313" key="13">
    <source>
        <dbReference type="Proteomes" id="UP000674143"/>
    </source>
</evidence>
<evidence type="ECO:0000256" key="10">
    <source>
        <dbReference type="SAM" id="MobiDB-lite"/>
    </source>
</evidence>
<comment type="catalytic activity">
    <reaction evidence="8">
        <text>L-seryl-[protein] + ATP = O-phospho-L-seryl-[protein] + ADP + H(+)</text>
        <dbReference type="Rhea" id="RHEA:17989"/>
        <dbReference type="Rhea" id="RHEA-COMP:9863"/>
        <dbReference type="Rhea" id="RHEA-COMP:11604"/>
        <dbReference type="ChEBI" id="CHEBI:15378"/>
        <dbReference type="ChEBI" id="CHEBI:29999"/>
        <dbReference type="ChEBI" id="CHEBI:30616"/>
        <dbReference type="ChEBI" id="CHEBI:83421"/>
        <dbReference type="ChEBI" id="CHEBI:456216"/>
        <dbReference type="EC" id="2.7.11.1"/>
    </reaction>
</comment>
<keyword evidence="2" id="KW-0723">Serine/threonine-protein kinase</keyword>
<dbReference type="GO" id="GO:0004674">
    <property type="term" value="F:protein serine/threonine kinase activity"/>
    <property type="evidence" value="ECO:0007669"/>
    <property type="project" value="UniProtKB-KW"/>
</dbReference>
<dbReference type="PANTHER" id="PTHR44899">
    <property type="entry name" value="CAMK FAMILY PROTEIN KINASE"/>
    <property type="match status" value="1"/>
</dbReference>
<dbReference type="Proteomes" id="UP000674143">
    <property type="component" value="Unassembled WGS sequence"/>
</dbReference>
<feature type="compositionally biased region" description="Low complexity" evidence="10">
    <location>
        <begin position="723"/>
        <end position="739"/>
    </location>
</feature>
<comment type="caution">
    <text evidence="12">The sequence shown here is derived from an EMBL/GenBank/DDBJ whole genome shotgun (WGS) entry which is preliminary data.</text>
</comment>
<evidence type="ECO:0000259" key="11">
    <source>
        <dbReference type="PROSITE" id="PS50011"/>
    </source>
</evidence>
<dbReference type="InterPro" id="IPR011009">
    <property type="entry name" value="Kinase-like_dom_sf"/>
</dbReference>
<dbReference type="Pfam" id="PF00069">
    <property type="entry name" value="Pkinase"/>
    <property type="match status" value="1"/>
</dbReference>
<evidence type="ECO:0000256" key="3">
    <source>
        <dbReference type="ARBA" id="ARBA00022679"/>
    </source>
</evidence>
<dbReference type="SUPFAM" id="SSF56112">
    <property type="entry name" value="Protein kinase-like (PK-like)"/>
    <property type="match status" value="1"/>
</dbReference>
<evidence type="ECO:0000256" key="4">
    <source>
        <dbReference type="ARBA" id="ARBA00022741"/>
    </source>
</evidence>
<evidence type="ECO:0000256" key="2">
    <source>
        <dbReference type="ARBA" id="ARBA00022527"/>
    </source>
</evidence>
<reference evidence="13" key="2">
    <citation type="journal article" date="2021" name="Sci. Data">
        <title>Chromosome-scale genome sequencing, assembly and annotation of six genomes from subfamily Leishmaniinae.</title>
        <authorList>
            <person name="Almutairi H."/>
            <person name="Urbaniak M.D."/>
            <person name="Bates M.D."/>
            <person name="Jariyapan N."/>
            <person name="Kwakye-Nuako G."/>
            <person name="Thomaz Soccol V."/>
            <person name="Al-Salem W.S."/>
            <person name="Dillon R.J."/>
            <person name="Bates P.A."/>
            <person name="Gatherer D."/>
        </authorList>
    </citation>
    <scope>NUCLEOTIDE SEQUENCE [LARGE SCALE GENOMIC DNA]</scope>
</reference>
<proteinExistence type="predicted"/>
<feature type="coiled-coil region" evidence="9">
    <location>
        <begin position="791"/>
        <end position="835"/>
    </location>
</feature>
<evidence type="ECO:0000313" key="12">
    <source>
        <dbReference type="EMBL" id="KAG5486807.1"/>
    </source>
</evidence>
<reference evidence="13" key="1">
    <citation type="journal article" date="2021" name="Microbiol. Resour. Announc.">
        <title>LGAAP: Leishmaniinae Genome Assembly and Annotation Pipeline.</title>
        <authorList>
            <person name="Almutairi H."/>
            <person name="Urbaniak M.D."/>
            <person name="Bates M.D."/>
            <person name="Jariyapan N."/>
            <person name="Kwakye-Nuako G."/>
            <person name="Thomaz-Soccol V."/>
            <person name="Al-Salem W.S."/>
            <person name="Dillon R.J."/>
            <person name="Bates P.A."/>
            <person name="Gatherer D."/>
        </authorList>
    </citation>
    <scope>NUCLEOTIDE SEQUENCE [LARGE SCALE GENOMIC DNA]</scope>
</reference>
<dbReference type="InterPro" id="IPR008271">
    <property type="entry name" value="Ser/Thr_kinase_AS"/>
</dbReference>
<dbReference type="RefSeq" id="XP_067065601.1">
    <property type="nucleotide sequence ID" value="XM_067208196.1"/>
</dbReference>
<evidence type="ECO:0000256" key="8">
    <source>
        <dbReference type="ARBA" id="ARBA00048679"/>
    </source>
</evidence>
<keyword evidence="5" id="KW-0418">Kinase</keyword>
<dbReference type="GO" id="GO:0005524">
    <property type="term" value="F:ATP binding"/>
    <property type="evidence" value="ECO:0007669"/>
    <property type="project" value="UniProtKB-KW"/>
</dbReference>
<accession>A0A836GRI0</accession>
<evidence type="ECO:0000256" key="5">
    <source>
        <dbReference type="ARBA" id="ARBA00022777"/>
    </source>
</evidence>
<dbReference type="PROSITE" id="PS50011">
    <property type="entry name" value="PROTEIN_KINASE_DOM"/>
    <property type="match status" value="1"/>
</dbReference>
<gene>
    <name evidence="12" type="ORF">LSCM4_06272</name>
</gene>
<dbReference type="SMR" id="A0A836GRI0"/>
<keyword evidence="13" id="KW-1185">Reference proteome</keyword>
<evidence type="ECO:0000256" key="9">
    <source>
        <dbReference type="SAM" id="Coils"/>
    </source>
</evidence>
<feature type="domain" description="Protein kinase" evidence="11">
    <location>
        <begin position="4"/>
        <end position="256"/>
    </location>
</feature>
<feature type="region of interest" description="Disordered" evidence="10">
    <location>
        <begin position="263"/>
        <end position="321"/>
    </location>
</feature>
<sequence length="863" mass="93819">MGMEHYIKVKDLGGTNGAFLARDRQQPDRLVVIKRLAEGTQGIEELNASLRLRHPHIIRFLESFVYDGNLFVVMSYESGGDLDRLFRYLILRHKTPTTHTLLLWFVQLLEALVYCHDHHVIHRDIKPGNILVSEDTKILYLGDFGSAKTLNTSSVTSTFVGSPMWISPEVLLGTSYSYAADVWSMGCVFYEMATLRKPFLAPSFAHLVQQITLGHITPLPPHVATEVRSIIESMLVLDPAQRLTAKEALSLARAALRCAEELRRASPTPVRSPAILSKPSPTPSPPRATLPREHPPLPSPQPHTSPSSSPSPCPTPPPIEDLRQAEVPLLPTKADSAKRPTDSGVKDPLLVIAAEAKAGEDPTPHGSAITATAATPQSTPHVTVVKRRPGASPPLTLLEPPTSPPPAPPVVTISAPKQPPVVPAVAAAPPAPVAEEAAARGGDREKLKAAPVEEIQLRTPKQVLLQISTTGFCRTPVQRQKSAPRRRSMAAHKAGLLPLRQRVPRVSAPTAPSNEAPKLVQQLGADSLAAQRTSAATAAAHTSAAELLTPSRGSNGSTKVVTKAMPPAHLAKRAVPAADNCDSSPRIPKESPTRGMRGLIRAPLKLAPTLPPKPTAHAADVAPSDHWFDQRMRDLCAMENYLHQHRCDDNKVLQTYDARRLEEGQQRESSSPARAAGKPLPAPRRRSPPKKFASAAQPPGVIVLTPPRHRYLADEIPAPPAPSAAQQQQRQQRRGAAAAEVRRVAAASPLARQESYIRQVSHPVCGMDVRQSSLSSTYSGRQASNARARPRVSLEEQLKTAEERVVARQKREAERQRMKELIRVQRAAAKRLKRKAKKDGAVDVEIVLPDRKHYTVKGVVPVD</sequence>
<comment type="catalytic activity">
    <reaction evidence="7">
        <text>L-threonyl-[protein] + ATP = O-phospho-L-threonyl-[protein] + ADP + H(+)</text>
        <dbReference type="Rhea" id="RHEA:46608"/>
        <dbReference type="Rhea" id="RHEA-COMP:11060"/>
        <dbReference type="Rhea" id="RHEA-COMP:11605"/>
        <dbReference type="ChEBI" id="CHEBI:15378"/>
        <dbReference type="ChEBI" id="CHEBI:30013"/>
        <dbReference type="ChEBI" id="CHEBI:30616"/>
        <dbReference type="ChEBI" id="CHEBI:61977"/>
        <dbReference type="ChEBI" id="CHEBI:456216"/>
        <dbReference type="EC" id="2.7.11.1"/>
    </reaction>
</comment>
<dbReference type="AlphaFoldDB" id="A0A836GRI0"/>
<feature type="compositionally biased region" description="Polar residues" evidence="10">
    <location>
        <begin position="369"/>
        <end position="381"/>
    </location>
</feature>
<dbReference type="SMART" id="SM00220">
    <property type="entry name" value="S_TKc"/>
    <property type="match status" value="1"/>
</dbReference>
<dbReference type="InterPro" id="IPR051131">
    <property type="entry name" value="NEK_Ser/Thr_kinase_NIMA"/>
</dbReference>
<dbReference type="GeneID" id="92362130"/>
<evidence type="ECO:0000256" key="6">
    <source>
        <dbReference type="ARBA" id="ARBA00022840"/>
    </source>
</evidence>
<feature type="region of interest" description="Disordered" evidence="10">
    <location>
        <begin position="661"/>
        <end position="701"/>
    </location>
</feature>
<feature type="region of interest" description="Disordered" evidence="10">
    <location>
        <begin position="358"/>
        <end position="415"/>
    </location>
</feature>
<dbReference type="EC" id="2.7.11.1" evidence="1"/>
<feature type="compositionally biased region" description="Pro residues" evidence="10">
    <location>
        <begin position="296"/>
        <end position="319"/>
    </location>
</feature>
<keyword evidence="9" id="KW-0175">Coiled coil</keyword>
<feature type="region of interest" description="Disordered" evidence="10">
    <location>
        <begin position="476"/>
        <end position="517"/>
    </location>
</feature>
<keyword evidence="4" id="KW-0547">Nucleotide-binding</keyword>
<evidence type="ECO:0000256" key="1">
    <source>
        <dbReference type="ARBA" id="ARBA00012513"/>
    </source>
</evidence>
<feature type="region of interest" description="Disordered" evidence="10">
    <location>
        <begin position="713"/>
        <end position="739"/>
    </location>
</feature>
<name>A0A836GRI0_9TRYP</name>
<dbReference type="InterPro" id="IPR000719">
    <property type="entry name" value="Prot_kinase_dom"/>
</dbReference>
<dbReference type="Gene3D" id="1.10.510.10">
    <property type="entry name" value="Transferase(Phosphotransferase) domain 1"/>
    <property type="match status" value="1"/>
</dbReference>
<organism evidence="12 13">
    <name type="scientific">Leishmania orientalis</name>
    <dbReference type="NCBI Taxonomy" id="2249476"/>
    <lineage>
        <taxon>Eukaryota</taxon>
        <taxon>Discoba</taxon>
        <taxon>Euglenozoa</taxon>
        <taxon>Kinetoplastea</taxon>
        <taxon>Metakinetoplastina</taxon>
        <taxon>Trypanosomatida</taxon>
        <taxon>Trypanosomatidae</taxon>
        <taxon>Leishmaniinae</taxon>
        <taxon>Leishmania</taxon>
    </lineage>
</organism>
<evidence type="ECO:0000256" key="7">
    <source>
        <dbReference type="ARBA" id="ARBA00047899"/>
    </source>
</evidence>
<protein>
    <recommendedName>
        <fullName evidence="1">non-specific serine/threonine protein kinase</fullName>
        <ecNumber evidence="1">2.7.11.1</ecNumber>
    </recommendedName>
</protein>
<dbReference type="PANTHER" id="PTHR44899:SF3">
    <property type="entry name" value="SERINE_THREONINE-PROTEIN KINASE NEK1"/>
    <property type="match status" value="1"/>
</dbReference>